<keyword evidence="3" id="KW-1185">Reference proteome</keyword>
<accession>A0AAV6TJ04</accession>
<dbReference type="Proteomes" id="UP000827092">
    <property type="component" value="Unassembled WGS sequence"/>
</dbReference>
<feature type="region of interest" description="Disordered" evidence="1">
    <location>
        <begin position="1"/>
        <end position="74"/>
    </location>
</feature>
<feature type="compositionally biased region" description="Basic and acidic residues" evidence="1">
    <location>
        <begin position="33"/>
        <end position="53"/>
    </location>
</feature>
<organism evidence="2 3">
    <name type="scientific">Oedothorax gibbosus</name>
    <dbReference type="NCBI Taxonomy" id="931172"/>
    <lineage>
        <taxon>Eukaryota</taxon>
        <taxon>Metazoa</taxon>
        <taxon>Ecdysozoa</taxon>
        <taxon>Arthropoda</taxon>
        <taxon>Chelicerata</taxon>
        <taxon>Arachnida</taxon>
        <taxon>Araneae</taxon>
        <taxon>Araneomorphae</taxon>
        <taxon>Entelegynae</taxon>
        <taxon>Araneoidea</taxon>
        <taxon>Linyphiidae</taxon>
        <taxon>Erigoninae</taxon>
        <taxon>Oedothorax</taxon>
    </lineage>
</organism>
<evidence type="ECO:0000256" key="1">
    <source>
        <dbReference type="SAM" id="MobiDB-lite"/>
    </source>
</evidence>
<feature type="non-terminal residue" evidence="2">
    <location>
        <position position="1"/>
    </location>
</feature>
<evidence type="ECO:0000313" key="3">
    <source>
        <dbReference type="Proteomes" id="UP000827092"/>
    </source>
</evidence>
<gene>
    <name evidence="2" type="ORF">JTE90_027902</name>
</gene>
<proteinExistence type="predicted"/>
<name>A0AAV6TJ04_9ARAC</name>
<evidence type="ECO:0000313" key="2">
    <source>
        <dbReference type="EMBL" id="KAG8171814.1"/>
    </source>
</evidence>
<dbReference type="AlphaFoldDB" id="A0AAV6TJ04"/>
<feature type="compositionally biased region" description="Low complexity" evidence="1">
    <location>
        <begin position="54"/>
        <end position="64"/>
    </location>
</feature>
<dbReference type="EMBL" id="JAFNEN010003516">
    <property type="protein sequence ID" value="KAG8171814.1"/>
    <property type="molecule type" value="Genomic_DNA"/>
</dbReference>
<comment type="caution">
    <text evidence="2">The sequence shown here is derived from an EMBL/GenBank/DDBJ whole genome shotgun (WGS) entry which is preliminary data.</text>
</comment>
<reference evidence="2 3" key="1">
    <citation type="journal article" date="2022" name="Nat. Ecol. Evol.">
        <title>A masculinizing supergene underlies an exaggerated male reproductive morph in a spider.</title>
        <authorList>
            <person name="Hendrickx F."/>
            <person name="De Corte Z."/>
            <person name="Sonet G."/>
            <person name="Van Belleghem S.M."/>
            <person name="Kostlbacher S."/>
            <person name="Vangestel C."/>
        </authorList>
    </citation>
    <scope>NUCLEOTIDE SEQUENCE [LARGE SCALE GENOMIC DNA]</scope>
    <source>
        <strain evidence="2">W744_W776</strain>
    </source>
</reference>
<sequence>SSTVVSGGQVLHPEEQPLPGRAARCAAPPDVARLARRDRAQGRGARVRDRVGVRDSTSGSASSSKMAGVIGLWS</sequence>
<protein>
    <submittedName>
        <fullName evidence="2">Uncharacterized protein</fullName>
    </submittedName>
</protein>